<proteinExistence type="predicted"/>
<dbReference type="EMBL" id="JBAMIC010000003">
    <property type="protein sequence ID" value="KAK7109581.1"/>
    <property type="molecule type" value="Genomic_DNA"/>
</dbReference>
<feature type="compositionally biased region" description="Low complexity" evidence="1">
    <location>
        <begin position="463"/>
        <end position="474"/>
    </location>
</feature>
<feature type="compositionally biased region" description="Basic residues" evidence="1">
    <location>
        <begin position="353"/>
        <end position="362"/>
    </location>
</feature>
<feature type="compositionally biased region" description="Low complexity" evidence="1">
    <location>
        <begin position="268"/>
        <end position="285"/>
    </location>
</feature>
<feature type="compositionally biased region" description="Basic residues" evidence="1">
    <location>
        <begin position="249"/>
        <end position="267"/>
    </location>
</feature>
<feature type="compositionally biased region" description="Basic and acidic residues" evidence="1">
    <location>
        <begin position="481"/>
        <end position="496"/>
    </location>
</feature>
<name>A0AAN9BQY8_9CAEN</name>
<feature type="compositionally biased region" description="Low complexity" evidence="1">
    <location>
        <begin position="183"/>
        <end position="208"/>
    </location>
</feature>
<feature type="compositionally biased region" description="Low complexity" evidence="1">
    <location>
        <begin position="517"/>
        <end position="528"/>
    </location>
</feature>
<organism evidence="2 3">
    <name type="scientific">Littorina saxatilis</name>
    <dbReference type="NCBI Taxonomy" id="31220"/>
    <lineage>
        <taxon>Eukaryota</taxon>
        <taxon>Metazoa</taxon>
        <taxon>Spiralia</taxon>
        <taxon>Lophotrochozoa</taxon>
        <taxon>Mollusca</taxon>
        <taxon>Gastropoda</taxon>
        <taxon>Caenogastropoda</taxon>
        <taxon>Littorinimorpha</taxon>
        <taxon>Littorinoidea</taxon>
        <taxon>Littorinidae</taxon>
        <taxon>Littorina</taxon>
    </lineage>
</organism>
<evidence type="ECO:0000313" key="3">
    <source>
        <dbReference type="Proteomes" id="UP001374579"/>
    </source>
</evidence>
<feature type="compositionally biased region" description="Basic residues" evidence="1">
    <location>
        <begin position="529"/>
        <end position="539"/>
    </location>
</feature>
<protein>
    <submittedName>
        <fullName evidence="2">Uncharacterized protein</fullName>
    </submittedName>
</protein>
<feature type="compositionally biased region" description="Basic residues" evidence="1">
    <location>
        <begin position="427"/>
        <end position="448"/>
    </location>
</feature>
<feature type="compositionally biased region" description="Polar residues" evidence="1">
    <location>
        <begin position="680"/>
        <end position="697"/>
    </location>
</feature>
<feature type="compositionally biased region" description="Basic and acidic residues" evidence="1">
    <location>
        <begin position="834"/>
        <end position="843"/>
    </location>
</feature>
<accession>A0AAN9BQY8</accession>
<feature type="compositionally biased region" description="Polar residues" evidence="1">
    <location>
        <begin position="117"/>
        <end position="128"/>
    </location>
</feature>
<dbReference type="AlphaFoldDB" id="A0AAN9BQY8"/>
<feature type="compositionally biased region" description="Basic residues" evidence="1">
    <location>
        <begin position="505"/>
        <end position="516"/>
    </location>
</feature>
<reference evidence="2 3" key="1">
    <citation type="submission" date="2024-02" db="EMBL/GenBank/DDBJ databases">
        <title>Chromosome-scale genome assembly of the rough periwinkle Littorina saxatilis.</title>
        <authorList>
            <person name="De Jode A."/>
            <person name="Faria R."/>
            <person name="Formenti G."/>
            <person name="Sims Y."/>
            <person name="Smith T.P."/>
            <person name="Tracey A."/>
            <person name="Wood J.M.D."/>
            <person name="Zagrodzka Z.B."/>
            <person name="Johannesson K."/>
            <person name="Butlin R.K."/>
            <person name="Leder E.H."/>
        </authorList>
    </citation>
    <scope>NUCLEOTIDE SEQUENCE [LARGE SCALE GENOMIC DNA]</scope>
    <source>
        <strain evidence="2">Snail1</strain>
        <tissue evidence="2">Muscle</tissue>
    </source>
</reference>
<sequence>MPVSKRVSSQASASSVTVSTRVVESYSSMTSLKTVSHKRTSSGKMLESWLSPTLSLTSPQTWVSGSLVKFPSPPKSPPKMRVTRRSSVYVKKLGPGKSKSLASPKGIEFKVPIGLVTASNKAATSRRSSVYKKANKESSASRRSSVYSRGGTKASISAAEEETKPISPGGKKSRASPPKGNKSRASSPKGKKSPALSSSGKKAKSPASMTSIRKRVISEVEKEESPGKPAAKRRRQAVSDVSLSVSPKKASKSSPKKAKKQASKSRAKQSQASAKGVDKIPSSPKAVRKPAKKAVRSAKKTPKTRAGRSRQSKSSVHQGKAKRTEKMEEKDEDEEDADDEIVFTPPASASKTQSRRGTKRKATGGTPKDTPKRKSTTPKSSVKSRRKSPVKSTTSPKKRRSQKEEKEEELAEGSTSIPSTPKTRPTPSKRKPKTPKSKKSTPAKRNVKTPKSETKSVNKKSSSKMSASSSRQSKQATDAQINKKETSAANEEEKAITPKSDVQARRKSQGKSRSSVKKSSSVSKSVQKSARKSTPKSAKKSVERSRSSNKTSKSVSRSVQKSDRKASSEMSISFDVQDGSYLEASSAKQKKASSSVRSPLSLKKGASPAVKVVRSAEDERILEILRDAVKSTPKARRPSTPMSVKISKKSAAATPKHLQSAKKSATPKSQKAAKAIATPLSASMSQRSSVTKLASSKRTPRVLVTETSTPKSSMKSGTARKRLVSPLNNVRESIESRASGTVFSRDLQRLSGAGEHQFGRSSLGLQSLDRQSHILSSRAQSYLPNQSYQEEKAFAQYVERSAGGETERYGTTAMEHRIGDETYRSGSYRIQRERAAEREREVEEGQWEEGDGNNSALPAPEDLNNTFSTSVYSNRCAIL</sequence>
<feature type="compositionally biased region" description="Low complexity" evidence="1">
    <location>
        <begin position="548"/>
        <end position="559"/>
    </location>
</feature>
<feature type="compositionally biased region" description="Basic residues" evidence="1">
    <location>
        <begin position="371"/>
        <end position="389"/>
    </location>
</feature>
<dbReference type="Proteomes" id="UP001374579">
    <property type="component" value="Unassembled WGS sequence"/>
</dbReference>
<feature type="compositionally biased region" description="Low complexity" evidence="1">
    <location>
        <begin position="414"/>
        <end position="426"/>
    </location>
</feature>
<feature type="compositionally biased region" description="Polar residues" evidence="1">
    <location>
        <begin position="705"/>
        <end position="716"/>
    </location>
</feature>
<feature type="region of interest" description="Disordered" evidence="1">
    <location>
        <begin position="834"/>
        <end position="862"/>
    </location>
</feature>
<feature type="compositionally biased region" description="Basic and acidic residues" evidence="1">
    <location>
        <begin position="216"/>
        <end position="226"/>
    </location>
</feature>
<feature type="compositionally biased region" description="Low complexity" evidence="1">
    <location>
        <begin position="584"/>
        <end position="595"/>
    </location>
</feature>
<feature type="compositionally biased region" description="Basic residues" evidence="1">
    <location>
        <begin position="286"/>
        <end position="311"/>
    </location>
</feature>
<evidence type="ECO:0000256" key="1">
    <source>
        <dbReference type="SAM" id="MobiDB-lite"/>
    </source>
</evidence>
<comment type="caution">
    <text evidence="2">The sequence shown here is derived from an EMBL/GenBank/DDBJ whole genome shotgun (WGS) entry which is preliminary data.</text>
</comment>
<feature type="region of interest" description="Disordered" evidence="1">
    <location>
        <begin position="628"/>
        <end position="728"/>
    </location>
</feature>
<feature type="region of interest" description="Disordered" evidence="1">
    <location>
        <begin position="71"/>
        <end position="614"/>
    </location>
</feature>
<keyword evidence="3" id="KW-1185">Reference proteome</keyword>
<gene>
    <name evidence="2" type="ORF">V1264_013597</name>
</gene>
<evidence type="ECO:0000313" key="2">
    <source>
        <dbReference type="EMBL" id="KAK7109581.1"/>
    </source>
</evidence>
<feature type="compositionally biased region" description="Acidic residues" evidence="1">
    <location>
        <begin position="330"/>
        <end position="341"/>
    </location>
</feature>